<dbReference type="Proteomes" id="UP000095672">
    <property type="component" value="Chromosome"/>
</dbReference>
<dbReference type="STRING" id="1769779.AUP74_03323"/>
<evidence type="ECO:0000259" key="1">
    <source>
        <dbReference type="Pfam" id="PF08818"/>
    </source>
</evidence>
<dbReference type="Gene3D" id="3.90.1150.200">
    <property type="match status" value="1"/>
</dbReference>
<feature type="domain" description="YdhG-like" evidence="1">
    <location>
        <begin position="19"/>
        <end position="108"/>
    </location>
</feature>
<organism evidence="2 3">
    <name type="scientific">Microbulbifer aggregans</name>
    <dbReference type="NCBI Taxonomy" id="1769779"/>
    <lineage>
        <taxon>Bacteria</taxon>
        <taxon>Pseudomonadati</taxon>
        <taxon>Pseudomonadota</taxon>
        <taxon>Gammaproteobacteria</taxon>
        <taxon>Cellvibrionales</taxon>
        <taxon>Microbulbiferaceae</taxon>
        <taxon>Microbulbifer</taxon>
    </lineage>
</organism>
<proteinExistence type="predicted"/>
<keyword evidence="3" id="KW-1185">Reference proteome</keyword>
<dbReference type="SUPFAM" id="SSF159888">
    <property type="entry name" value="YdhG-like"/>
    <property type="match status" value="1"/>
</dbReference>
<name>A0A1C9WC12_9GAMM</name>
<reference evidence="3" key="1">
    <citation type="submission" date="2016-01" db="EMBL/GenBank/DDBJ databases">
        <title>Complete genome sequence of Microbulbifer sp. CCB-MM1, a halophile isolated from Matang Mangrove Forest, Perak.</title>
        <authorList>
            <person name="Moh T.H."/>
            <person name="Dinesh B."/>
            <person name="Lau N.-S."/>
            <person name="Go F."/>
            <person name="Alexander Chong S.-C."/>
        </authorList>
    </citation>
    <scope>NUCLEOTIDE SEQUENCE [LARGE SCALE GENOMIC DNA]</scope>
    <source>
        <strain evidence="3">CCB-MM1</strain>
    </source>
</reference>
<dbReference type="Pfam" id="PF08818">
    <property type="entry name" value="DUF1801"/>
    <property type="match status" value="1"/>
</dbReference>
<dbReference type="RefSeq" id="WP_069948519.1">
    <property type="nucleotide sequence ID" value="NZ_CP014143.1"/>
</dbReference>
<evidence type="ECO:0000313" key="3">
    <source>
        <dbReference type="Proteomes" id="UP000095672"/>
    </source>
</evidence>
<dbReference type="EMBL" id="CP014143">
    <property type="protein sequence ID" value="AOS98689.1"/>
    <property type="molecule type" value="Genomic_DNA"/>
</dbReference>
<sequence>MVQVKELIDEYINSLDPMRQQRVKALHRFILAQYPEVQVSLQYKMPTYHQGNGWVSIASQKQYVSLYTCAREHIQPYIDRHPTVKYGKGCLNFRDGDDIDWPALKPVLLSAFSKDH</sequence>
<dbReference type="OrthoDB" id="345128at2"/>
<evidence type="ECO:0000313" key="2">
    <source>
        <dbReference type="EMBL" id="AOS98689.1"/>
    </source>
</evidence>
<dbReference type="KEGG" id="micc:AUP74_03323"/>
<gene>
    <name evidence="2" type="ORF">AUP74_03323</name>
</gene>
<accession>A0A1C9WC12</accession>
<protein>
    <recommendedName>
        <fullName evidence="1">YdhG-like domain-containing protein</fullName>
    </recommendedName>
</protein>
<dbReference type="InterPro" id="IPR014922">
    <property type="entry name" value="YdhG-like"/>
</dbReference>
<dbReference type="AlphaFoldDB" id="A0A1C9WC12"/>